<comment type="caution">
    <text evidence="2">The sequence shown here is derived from an EMBL/GenBank/DDBJ whole genome shotgun (WGS) entry which is preliminary data.</text>
</comment>
<name>A0ABX1VVS7_9FIRM</name>
<evidence type="ECO:0000259" key="1">
    <source>
        <dbReference type="Pfam" id="PF01610"/>
    </source>
</evidence>
<protein>
    <submittedName>
        <fullName evidence="2">Transposase</fullName>
    </submittedName>
</protein>
<accession>A0ABX1VVS7</accession>
<organism evidence="2 3">
    <name type="scientific">Lacrimispora defluvii</name>
    <dbReference type="NCBI Taxonomy" id="2719233"/>
    <lineage>
        <taxon>Bacteria</taxon>
        <taxon>Bacillati</taxon>
        <taxon>Bacillota</taxon>
        <taxon>Clostridia</taxon>
        <taxon>Lachnospirales</taxon>
        <taxon>Lachnospiraceae</taxon>
        <taxon>Lacrimispora</taxon>
    </lineage>
</organism>
<dbReference type="EMBL" id="JAAOXG010000050">
    <property type="protein sequence ID" value="NNJ32145.1"/>
    <property type="molecule type" value="Genomic_DNA"/>
</dbReference>
<feature type="domain" description="Transposase IS204/IS1001/IS1096/IS1165 DDE" evidence="1">
    <location>
        <begin position="4"/>
        <end position="96"/>
    </location>
</feature>
<dbReference type="InterPro" id="IPR002560">
    <property type="entry name" value="Transposase_DDE"/>
</dbReference>
<evidence type="ECO:0000313" key="2">
    <source>
        <dbReference type="EMBL" id="NNJ32145.1"/>
    </source>
</evidence>
<dbReference type="Proteomes" id="UP000539052">
    <property type="component" value="Unassembled WGS sequence"/>
</dbReference>
<reference evidence="2 3" key="1">
    <citation type="submission" date="2020-03" db="EMBL/GenBank/DDBJ databases">
        <title>Genome Sequence of industrial isolate, B5A.</title>
        <authorList>
            <person name="Sharma S."/>
            <person name="Patil P.B."/>
            <person name="Korpole S."/>
        </authorList>
    </citation>
    <scope>NUCLEOTIDE SEQUENCE [LARGE SCALE GENOMIC DNA]</scope>
    <source>
        <strain evidence="2 3">PI-S10-B5A</strain>
    </source>
</reference>
<proteinExistence type="predicted"/>
<keyword evidence="3" id="KW-1185">Reference proteome</keyword>
<dbReference type="InterPro" id="IPR047951">
    <property type="entry name" value="Transpos_ISL3"/>
</dbReference>
<gene>
    <name evidence="2" type="ORF">G9470_20480</name>
</gene>
<dbReference type="PANTHER" id="PTHR33498:SF1">
    <property type="entry name" value="TRANSPOSASE FOR INSERTION SEQUENCE ELEMENT IS1557"/>
    <property type="match status" value="1"/>
</dbReference>
<dbReference type="Pfam" id="PF01610">
    <property type="entry name" value="DDE_Tnp_ISL3"/>
    <property type="match status" value="1"/>
</dbReference>
<evidence type="ECO:0000313" key="3">
    <source>
        <dbReference type="Proteomes" id="UP000539052"/>
    </source>
</evidence>
<sequence>MTKYPVIGQLYSLLKEFHGIVFSRKENKLESWITAAALQIDELDTYINGLNADIDAVKNGIHYKYNNGLAEGSVNKIKLTKRIMYGRNSFQLLRAKLLLNECYYKIN</sequence>
<dbReference type="PANTHER" id="PTHR33498">
    <property type="entry name" value="TRANSPOSASE FOR INSERTION SEQUENCE ELEMENT IS1557"/>
    <property type="match status" value="1"/>
</dbReference>